<sequence length="231" mass="24390">MFIAGFPAGPWATNCYVIASGPGEPCVIVDPGQGSIDGVSEILREQRLLPVAVLLTHGHIDHVWSVAPVASGFGIPALIHADDRYRLADPISQTPSMGREQLLAMTKGALELTEPDEVRVFNDQDVLDFAGLGLRVEHAPGHTEGSVVFQIADLEAPIMLSGDLLFAGSIGRTDLPGGDQVAMERSLARVVLGSADATVVLPGHGPQTTIGVERATNPYLTAFAEPPRRGM</sequence>
<dbReference type="AlphaFoldDB" id="A0A6J6PG66"/>
<dbReference type="InterPro" id="IPR051453">
    <property type="entry name" value="MBL_Glyoxalase_II"/>
</dbReference>
<name>A0A6J6PG66_9ZZZZ</name>
<dbReference type="Pfam" id="PF00753">
    <property type="entry name" value="Lactamase_B"/>
    <property type="match status" value="1"/>
</dbReference>
<dbReference type="PANTHER" id="PTHR46233:SF3">
    <property type="entry name" value="HYDROXYACYLGLUTATHIONE HYDROLASE GLOC"/>
    <property type="match status" value="1"/>
</dbReference>
<evidence type="ECO:0000256" key="1">
    <source>
        <dbReference type="ARBA" id="ARBA00001947"/>
    </source>
</evidence>
<dbReference type="SMART" id="SM00849">
    <property type="entry name" value="Lactamase_B"/>
    <property type="match status" value="1"/>
</dbReference>
<accession>A0A6J6PG66</accession>
<keyword evidence="3" id="KW-0378">Hydrolase</keyword>
<evidence type="ECO:0000259" key="5">
    <source>
        <dbReference type="SMART" id="SM00849"/>
    </source>
</evidence>
<keyword evidence="4" id="KW-0862">Zinc</keyword>
<evidence type="ECO:0000313" key="6">
    <source>
        <dbReference type="EMBL" id="CAB4697666.1"/>
    </source>
</evidence>
<comment type="cofactor">
    <cofactor evidence="1">
        <name>Zn(2+)</name>
        <dbReference type="ChEBI" id="CHEBI:29105"/>
    </cofactor>
</comment>
<evidence type="ECO:0000256" key="2">
    <source>
        <dbReference type="ARBA" id="ARBA00022723"/>
    </source>
</evidence>
<dbReference type="GO" id="GO:0046872">
    <property type="term" value="F:metal ion binding"/>
    <property type="evidence" value="ECO:0007669"/>
    <property type="project" value="UniProtKB-KW"/>
</dbReference>
<evidence type="ECO:0000256" key="4">
    <source>
        <dbReference type="ARBA" id="ARBA00022833"/>
    </source>
</evidence>
<reference evidence="6" key="1">
    <citation type="submission" date="2020-05" db="EMBL/GenBank/DDBJ databases">
        <authorList>
            <person name="Chiriac C."/>
            <person name="Salcher M."/>
            <person name="Ghai R."/>
            <person name="Kavagutti S V."/>
        </authorList>
    </citation>
    <scope>NUCLEOTIDE SEQUENCE</scope>
</reference>
<dbReference type="EMBL" id="CAEZXZ010000032">
    <property type="protein sequence ID" value="CAB4697666.1"/>
    <property type="molecule type" value="Genomic_DNA"/>
</dbReference>
<organism evidence="6">
    <name type="scientific">freshwater metagenome</name>
    <dbReference type="NCBI Taxonomy" id="449393"/>
    <lineage>
        <taxon>unclassified sequences</taxon>
        <taxon>metagenomes</taxon>
        <taxon>ecological metagenomes</taxon>
    </lineage>
</organism>
<dbReference type="SUPFAM" id="SSF56281">
    <property type="entry name" value="Metallo-hydrolase/oxidoreductase"/>
    <property type="match status" value="1"/>
</dbReference>
<dbReference type="PANTHER" id="PTHR46233">
    <property type="entry name" value="HYDROXYACYLGLUTATHIONE HYDROLASE GLOC"/>
    <property type="match status" value="1"/>
</dbReference>
<dbReference type="Gene3D" id="3.60.15.10">
    <property type="entry name" value="Ribonuclease Z/Hydroxyacylglutathione hydrolase-like"/>
    <property type="match status" value="1"/>
</dbReference>
<keyword evidence="2" id="KW-0479">Metal-binding</keyword>
<proteinExistence type="predicted"/>
<protein>
    <submittedName>
        <fullName evidence="6">Unannotated protein</fullName>
    </submittedName>
</protein>
<dbReference type="InterPro" id="IPR001279">
    <property type="entry name" value="Metallo-B-lactamas"/>
</dbReference>
<dbReference type="CDD" id="cd06262">
    <property type="entry name" value="metallo-hydrolase-like_MBL-fold"/>
    <property type="match status" value="1"/>
</dbReference>
<feature type="domain" description="Metallo-beta-lactamase" evidence="5">
    <location>
        <begin position="12"/>
        <end position="204"/>
    </location>
</feature>
<evidence type="ECO:0000256" key="3">
    <source>
        <dbReference type="ARBA" id="ARBA00022801"/>
    </source>
</evidence>
<gene>
    <name evidence="6" type="ORF">UFOPK2625_00338</name>
</gene>
<dbReference type="InterPro" id="IPR036866">
    <property type="entry name" value="RibonucZ/Hydroxyglut_hydro"/>
</dbReference>
<dbReference type="GO" id="GO:0016787">
    <property type="term" value="F:hydrolase activity"/>
    <property type="evidence" value="ECO:0007669"/>
    <property type="project" value="UniProtKB-KW"/>
</dbReference>